<dbReference type="PANTHER" id="PTHR33841">
    <property type="entry name" value="DNA METHYLTRANSFERASE YEEA-RELATED"/>
    <property type="match status" value="1"/>
</dbReference>
<evidence type="ECO:0000256" key="1">
    <source>
        <dbReference type="ARBA" id="ARBA00011900"/>
    </source>
</evidence>
<dbReference type="InterPro" id="IPR025931">
    <property type="entry name" value="TaqI_C"/>
</dbReference>
<comment type="catalytic activity">
    <reaction evidence="4">
        <text>a 2'-deoxyadenosine in DNA + S-adenosyl-L-methionine = an N(6)-methyl-2'-deoxyadenosine in DNA + S-adenosyl-L-homocysteine + H(+)</text>
        <dbReference type="Rhea" id="RHEA:15197"/>
        <dbReference type="Rhea" id="RHEA-COMP:12418"/>
        <dbReference type="Rhea" id="RHEA-COMP:12419"/>
        <dbReference type="ChEBI" id="CHEBI:15378"/>
        <dbReference type="ChEBI" id="CHEBI:57856"/>
        <dbReference type="ChEBI" id="CHEBI:59789"/>
        <dbReference type="ChEBI" id="CHEBI:90615"/>
        <dbReference type="ChEBI" id="CHEBI:90616"/>
        <dbReference type="EC" id="2.1.1.72"/>
    </reaction>
</comment>
<feature type="domain" description="TaqI-like C-terminal specificity" evidence="5">
    <location>
        <begin position="16"/>
        <end position="106"/>
    </location>
</feature>
<evidence type="ECO:0000259" key="5">
    <source>
        <dbReference type="Pfam" id="PF12950"/>
    </source>
</evidence>
<dbReference type="STRING" id="525257.HMPREF0204_12594"/>
<keyword evidence="2" id="KW-0489">Methyltransferase</keyword>
<proteinExistence type="predicted"/>
<keyword evidence="3" id="KW-0808">Transferase</keyword>
<dbReference type="EMBL" id="LR134289">
    <property type="protein sequence ID" value="VEE06869.1"/>
    <property type="molecule type" value="Genomic_DNA"/>
</dbReference>
<dbReference type="GO" id="GO:0009007">
    <property type="term" value="F:site-specific DNA-methyltransferase (adenine-specific) activity"/>
    <property type="evidence" value="ECO:0007669"/>
    <property type="project" value="UniProtKB-EC"/>
</dbReference>
<evidence type="ECO:0000256" key="3">
    <source>
        <dbReference type="ARBA" id="ARBA00022679"/>
    </source>
</evidence>
<gene>
    <name evidence="6" type="ORF">NCTC11432_01858</name>
</gene>
<dbReference type="EC" id="2.1.1.72" evidence="1"/>
<dbReference type="InterPro" id="IPR050953">
    <property type="entry name" value="N4_N6_ade-DNA_methylase"/>
</dbReference>
<name>A0A3S4QVW8_CHRGE</name>
<evidence type="ECO:0000256" key="2">
    <source>
        <dbReference type="ARBA" id="ARBA00022603"/>
    </source>
</evidence>
<dbReference type="Proteomes" id="UP000279227">
    <property type="component" value="Chromosome"/>
</dbReference>
<dbReference type="PANTHER" id="PTHR33841:SF1">
    <property type="entry name" value="DNA METHYLTRANSFERASE A"/>
    <property type="match status" value="1"/>
</dbReference>
<dbReference type="GO" id="GO:0032259">
    <property type="term" value="P:methylation"/>
    <property type="evidence" value="ECO:0007669"/>
    <property type="project" value="UniProtKB-KW"/>
</dbReference>
<dbReference type="Pfam" id="PF12950">
    <property type="entry name" value="TaqI_C"/>
    <property type="match status" value="1"/>
</dbReference>
<sequence length="154" mass="17808">MNQTGELGARKKTNNQWFETQDTISYWEDFYRQKIVWGNLNLKASYCIAPEGYFINAPSPFITPASNYLLAILNSKLADYYIRNLGVTRSGGYFEYKPMFVEQLPVPIIQNDTESLFTKLISDGISDKVESDINTIIYKIYNLTEEEINFIESQ</sequence>
<protein>
    <recommendedName>
        <fullName evidence="1">site-specific DNA-methyltransferase (adenine-specific)</fullName>
        <ecNumber evidence="1">2.1.1.72</ecNumber>
    </recommendedName>
</protein>
<evidence type="ECO:0000256" key="4">
    <source>
        <dbReference type="ARBA" id="ARBA00047942"/>
    </source>
</evidence>
<dbReference type="KEGG" id="cgle:NCTC11432_01858"/>
<reference evidence="6 7" key="1">
    <citation type="submission" date="2018-12" db="EMBL/GenBank/DDBJ databases">
        <authorList>
            <consortium name="Pathogen Informatics"/>
        </authorList>
    </citation>
    <scope>NUCLEOTIDE SEQUENCE [LARGE SCALE GENOMIC DNA]</scope>
    <source>
        <strain evidence="6 7">NCTC11432</strain>
    </source>
</reference>
<accession>A0A3S4QVW8</accession>
<organism evidence="6 7">
    <name type="scientific">Chryseobacterium gleum</name>
    <name type="common">Flavobacterium gleum</name>
    <dbReference type="NCBI Taxonomy" id="250"/>
    <lineage>
        <taxon>Bacteria</taxon>
        <taxon>Pseudomonadati</taxon>
        <taxon>Bacteroidota</taxon>
        <taxon>Flavobacteriia</taxon>
        <taxon>Flavobacteriales</taxon>
        <taxon>Weeksellaceae</taxon>
        <taxon>Chryseobacterium group</taxon>
        <taxon>Chryseobacterium</taxon>
    </lineage>
</organism>
<dbReference type="AlphaFoldDB" id="A0A3S4QVW8"/>
<evidence type="ECO:0000313" key="7">
    <source>
        <dbReference type="Proteomes" id="UP000279227"/>
    </source>
</evidence>
<evidence type="ECO:0000313" key="6">
    <source>
        <dbReference type="EMBL" id="VEE06869.1"/>
    </source>
</evidence>